<name>E0VUR9_PEDHC</name>
<dbReference type="HOGENOM" id="CLU_011226_2_0_1"/>
<evidence type="ECO:0000256" key="7">
    <source>
        <dbReference type="ARBA" id="ARBA00047960"/>
    </source>
</evidence>
<evidence type="ECO:0000256" key="1">
    <source>
        <dbReference type="ARBA" id="ARBA00004496"/>
    </source>
</evidence>
<accession>E0VUR9</accession>
<dbReference type="EMBL" id="AAZO01005529">
    <property type="status" value="NOT_ANNOTATED_CDS"/>
    <property type="molecule type" value="Genomic_DNA"/>
</dbReference>
<dbReference type="FunFam" id="1.20.1050.10:FF:000008">
    <property type="entry name" value="Glutathione S-transferase theta-1"/>
    <property type="match status" value="1"/>
</dbReference>
<dbReference type="GO" id="GO:0004364">
    <property type="term" value="F:glutathione transferase activity"/>
    <property type="evidence" value="ECO:0007669"/>
    <property type="project" value="UniProtKB-EC"/>
</dbReference>
<dbReference type="InterPro" id="IPR010987">
    <property type="entry name" value="Glutathione-S-Trfase_C-like"/>
</dbReference>
<dbReference type="CDD" id="cd03183">
    <property type="entry name" value="GST_C_Theta"/>
    <property type="match status" value="1"/>
</dbReference>
<dbReference type="GO" id="GO:0006749">
    <property type="term" value="P:glutathione metabolic process"/>
    <property type="evidence" value="ECO:0007669"/>
    <property type="project" value="TreeGrafter"/>
</dbReference>
<dbReference type="CTD" id="8230516"/>
<feature type="domain" description="GST N-terminal" evidence="8">
    <location>
        <begin position="1"/>
        <end position="83"/>
    </location>
</feature>
<evidence type="ECO:0000256" key="3">
    <source>
        <dbReference type="ARBA" id="ARBA00011738"/>
    </source>
</evidence>
<comment type="catalytic activity">
    <reaction evidence="7">
        <text>RX + glutathione = an S-substituted glutathione + a halide anion + H(+)</text>
        <dbReference type="Rhea" id="RHEA:16437"/>
        <dbReference type="ChEBI" id="CHEBI:15378"/>
        <dbReference type="ChEBI" id="CHEBI:16042"/>
        <dbReference type="ChEBI" id="CHEBI:17792"/>
        <dbReference type="ChEBI" id="CHEBI:57925"/>
        <dbReference type="ChEBI" id="CHEBI:90779"/>
        <dbReference type="EC" id="2.5.1.18"/>
    </reaction>
</comment>
<dbReference type="GO" id="GO:0016829">
    <property type="term" value="F:lyase activity"/>
    <property type="evidence" value="ECO:0007669"/>
    <property type="project" value="UniProtKB-KW"/>
</dbReference>
<dbReference type="Gene3D" id="1.20.1050.10">
    <property type="match status" value="1"/>
</dbReference>
<dbReference type="InterPro" id="IPR004045">
    <property type="entry name" value="Glutathione_S-Trfase_N"/>
</dbReference>
<dbReference type="AlphaFoldDB" id="E0VUR9"/>
<dbReference type="PROSITE" id="PS50404">
    <property type="entry name" value="GST_NTER"/>
    <property type="match status" value="1"/>
</dbReference>
<dbReference type="PANTHER" id="PTHR43917:SF8">
    <property type="entry name" value="GH16740P-RELATED"/>
    <property type="match status" value="1"/>
</dbReference>
<dbReference type="InParanoid" id="E0VUR9"/>
<dbReference type="STRING" id="121224.E0VUR9"/>
<dbReference type="SFLD" id="SFLDG01153">
    <property type="entry name" value="Main.4:_Theta-like"/>
    <property type="match status" value="1"/>
</dbReference>
<keyword evidence="12" id="KW-1185">Reference proteome</keyword>
<keyword evidence="10" id="KW-0456">Lyase</keyword>
<feature type="domain" description="GST C-terminal" evidence="9">
    <location>
        <begin position="89"/>
        <end position="225"/>
    </location>
</feature>
<dbReference type="CDD" id="cd03050">
    <property type="entry name" value="GST_N_Theta"/>
    <property type="match status" value="1"/>
</dbReference>
<reference evidence="10" key="1">
    <citation type="submission" date="2007-04" db="EMBL/GenBank/DDBJ databases">
        <title>Annotation of Pediculus humanus corporis strain USDA.</title>
        <authorList>
            <person name="Kirkness E."/>
            <person name="Hannick L."/>
            <person name="Hass B."/>
            <person name="Bruggner R."/>
            <person name="Lawson D."/>
            <person name="Bidwell S."/>
            <person name="Joardar V."/>
            <person name="Caler E."/>
            <person name="Walenz B."/>
            <person name="Inman J."/>
            <person name="Schobel S."/>
            <person name="Galinsky K."/>
            <person name="Amedeo P."/>
            <person name="Strausberg R."/>
        </authorList>
    </citation>
    <scope>NUCLEOTIDE SEQUENCE</scope>
    <source>
        <strain evidence="10">USDA</strain>
    </source>
</reference>
<comment type="subcellular location">
    <subcellularLocation>
        <location evidence="1">Cytoplasm</location>
    </subcellularLocation>
</comment>
<dbReference type="FunFam" id="3.40.30.10:FF:000176">
    <property type="entry name" value="Glutathione S-transferase theta-1"/>
    <property type="match status" value="1"/>
</dbReference>
<dbReference type="GeneID" id="8230516"/>
<dbReference type="Gene3D" id="3.40.30.10">
    <property type="entry name" value="Glutaredoxin"/>
    <property type="match status" value="1"/>
</dbReference>
<dbReference type="InterPro" id="IPR040077">
    <property type="entry name" value="GST_C_Theta"/>
</dbReference>
<evidence type="ECO:0000259" key="8">
    <source>
        <dbReference type="PROSITE" id="PS50404"/>
    </source>
</evidence>
<dbReference type="PANTHER" id="PTHR43917">
    <property type="match status" value="1"/>
</dbReference>
<dbReference type="EC" id="2.5.1.18" evidence="4"/>
<dbReference type="InterPro" id="IPR036282">
    <property type="entry name" value="Glutathione-S-Trfase_C_sf"/>
</dbReference>
<dbReference type="InterPro" id="IPR040075">
    <property type="entry name" value="GST_N_Theta"/>
</dbReference>
<dbReference type="Pfam" id="PF00043">
    <property type="entry name" value="GST_C"/>
    <property type="match status" value="1"/>
</dbReference>
<dbReference type="InterPro" id="IPR040079">
    <property type="entry name" value="Glutathione_S-Trfase"/>
</dbReference>
<dbReference type="VEuPathDB" id="VectorBase:PHUM454040"/>
<dbReference type="PROSITE" id="PS50405">
    <property type="entry name" value="GST_CTER"/>
    <property type="match status" value="1"/>
</dbReference>
<dbReference type="Proteomes" id="UP000009046">
    <property type="component" value="Unassembled WGS sequence"/>
</dbReference>
<dbReference type="OrthoDB" id="422574at2759"/>
<dbReference type="Pfam" id="PF02798">
    <property type="entry name" value="GST_N"/>
    <property type="match status" value="1"/>
</dbReference>
<dbReference type="EMBL" id="DS235792">
    <property type="protein sequence ID" value="EEB17125.1"/>
    <property type="molecule type" value="Genomic_DNA"/>
</dbReference>
<keyword evidence="5" id="KW-0963">Cytoplasm</keyword>
<dbReference type="InterPro" id="IPR051369">
    <property type="entry name" value="GST_Theta"/>
</dbReference>
<comment type="similarity">
    <text evidence="2">Belongs to the GST superfamily. Theta family.</text>
</comment>
<reference evidence="11" key="3">
    <citation type="submission" date="2020-05" db="UniProtKB">
        <authorList>
            <consortium name="EnsemblMetazoa"/>
        </authorList>
    </citation>
    <scope>IDENTIFICATION</scope>
    <source>
        <strain evidence="11">USDA</strain>
    </source>
</reference>
<dbReference type="SUPFAM" id="SSF52833">
    <property type="entry name" value="Thioredoxin-like"/>
    <property type="match status" value="1"/>
</dbReference>
<proteinExistence type="inferred from homology"/>
<dbReference type="InterPro" id="IPR036249">
    <property type="entry name" value="Thioredoxin-like_sf"/>
</dbReference>
<evidence type="ECO:0000313" key="11">
    <source>
        <dbReference type="EnsemblMetazoa" id="PHUM454040-PA"/>
    </source>
</evidence>
<dbReference type="GO" id="GO:0005737">
    <property type="term" value="C:cytoplasm"/>
    <property type="evidence" value="ECO:0007669"/>
    <property type="project" value="UniProtKB-SubCell"/>
</dbReference>
<evidence type="ECO:0000256" key="6">
    <source>
        <dbReference type="ARBA" id="ARBA00022679"/>
    </source>
</evidence>
<evidence type="ECO:0000313" key="12">
    <source>
        <dbReference type="Proteomes" id="UP000009046"/>
    </source>
</evidence>
<dbReference type="eggNOG" id="KOG0867">
    <property type="taxonomic scope" value="Eukaryota"/>
</dbReference>
<dbReference type="FunCoup" id="E0VUR9">
    <property type="interactions" value="629"/>
</dbReference>
<dbReference type="SUPFAM" id="SSF47616">
    <property type="entry name" value="GST C-terminal domain-like"/>
    <property type="match status" value="1"/>
</dbReference>
<dbReference type="RefSeq" id="XP_002429863.1">
    <property type="nucleotide sequence ID" value="XM_002429818.1"/>
</dbReference>
<dbReference type="KEGG" id="phu:Phum_PHUM454040"/>
<evidence type="ECO:0000256" key="2">
    <source>
        <dbReference type="ARBA" id="ARBA00009899"/>
    </source>
</evidence>
<protein>
    <recommendedName>
        <fullName evidence="4">glutathione transferase</fullName>
        <ecNumber evidence="4">2.5.1.18</ecNumber>
    </recommendedName>
</protein>
<dbReference type="OMA" id="YFRTIWL"/>
<dbReference type="SFLD" id="SFLDG00358">
    <property type="entry name" value="Main_(cytGST)"/>
    <property type="match status" value="1"/>
</dbReference>
<reference evidence="10" key="2">
    <citation type="submission" date="2007-04" db="EMBL/GenBank/DDBJ databases">
        <title>The genome of the human body louse.</title>
        <authorList>
            <consortium name="The Human Body Louse Genome Consortium"/>
            <person name="Kirkness E."/>
            <person name="Walenz B."/>
            <person name="Hass B."/>
            <person name="Bruggner R."/>
            <person name="Strausberg R."/>
        </authorList>
    </citation>
    <scope>NUCLEOTIDE SEQUENCE</scope>
    <source>
        <strain evidence="10">USDA</strain>
    </source>
</reference>
<keyword evidence="6" id="KW-0808">Transferase</keyword>
<comment type="subunit">
    <text evidence="3">Homodimer.</text>
</comment>
<dbReference type="SFLD" id="SFLDS00019">
    <property type="entry name" value="Glutathione_Transferase_(cytos"/>
    <property type="match status" value="1"/>
</dbReference>
<evidence type="ECO:0000256" key="4">
    <source>
        <dbReference type="ARBA" id="ARBA00012452"/>
    </source>
</evidence>
<dbReference type="InterPro" id="IPR004046">
    <property type="entry name" value="GST_C"/>
</dbReference>
<organism>
    <name type="scientific">Pediculus humanus subsp. corporis</name>
    <name type="common">Body louse</name>
    <dbReference type="NCBI Taxonomy" id="121224"/>
    <lineage>
        <taxon>Eukaryota</taxon>
        <taxon>Metazoa</taxon>
        <taxon>Ecdysozoa</taxon>
        <taxon>Arthropoda</taxon>
        <taxon>Hexapoda</taxon>
        <taxon>Insecta</taxon>
        <taxon>Pterygota</taxon>
        <taxon>Neoptera</taxon>
        <taxon>Paraneoptera</taxon>
        <taxon>Psocodea</taxon>
        <taxon>Troctomorpha</taxon>
        <taxon>Phthiraptera</taxon>
        <taxon>Anoplura</taxon>
        <taxon>Pediculidae</taxon>
        <taxon>Pediculus</taxon>
    </lineage>
</organism>
<evidence type="ECO:0000259" key="9">
    <source>
        <dbReference type="PROSITE" id="PS50405"/>
    </source>
</evidence>
<evidence type="ECO:0000313" key="10">
    <source>
        <dbReference type="EMBL" id="EEB17125.1"/>
    </source>
</evidence>
<gene>
    <name evidence="11" type="primary">8230516</name>
    <name evidence="10" type="ORF">Phum_PHUM454040</name>
</gene>
<evidence type="ECO:0000256" key="5">
    <source>
        <dbReference type="ARBA" id="ARBA00022490"/>
    </source>
</evidence>
<sequence>MVLKLYVDLLSQPARALALFVKKANIPHELKIVSIMKGEHKTQEYIDNVHPFGKIPAIDDNGFKMIESIAIIRYLARKYNVDDHWYPKDIEKQARVDEFLEWQHMSERIPLSLFFLNTYLKPMLTGKKLDDNRLQKYKSQMEDSLNDIENVWLKDSQYLVGNEISVADLVGISEIEQPRISNYDVTAGRPRIAAWMKRVQNDLQPHYDDVFKILNKLASKNASKL</sequence>
<dbReference type="EnsemblMetazoa" id="PHUM454040-RA">
    <property type="protein sequence ID" value="PHUM454040-PA"/>
    <property type="gene ID" value="PHUM454040"/>
</dbReference>